<dbReference type="RefSeq" id="WP_220198624.1">
    <property type="nucleotide sequence ID" value="NZ_BNJF01000005.1"/>
</dbReference>
<dbReference type="Proteomes" id="UP000612362">
    <property type="component" value="Unassembled WGS sequence"/>
</dbReference>
<dbReference type="AlphaFoldDB" id="A0A8J3IDV3"/>
<dbReference type="SUPFAM" id="SSF54593">
    <property type="entry name" value="Glyoxalase/Bleomycin resistance protein/Dihydroxybiphenyl dioxygenase"/>
    <property type="match status" value="1"/>
</dbReference>
<dbReference type="PROSITE" id="PS51819">
    <property type="entry name" value="VOC"/>
    <property type="match status" value="1"/>
</dbReference>
<evidence type="ECO:0000313" key="2">
    <source>
        <dbReference type="EMBL" id="GHO49509.1"/>
    </source>
</evidence>
<dbReference type="EMBL" id="BNJF01000005">
    <property type="protein sequence ID" value="GHO49509.1"/>
    <property type="molecule type" value="Genomic_DNA"/>
</dbReference>
<dbReference type="InterPro" id="IPR029068">
    <property type="entry name" value="Glyas_Bleomycin-R_OHBP_Dase"/>
</dbReference>
<keyword evidence="3" id="KW-1185">Reference proteome</keyword>
<name>A0A8J3IDV3_9CHLR</name>
<evidence type="ECO:0000313" key="3">
    <source>
        <dbReference type="Proteomes" id="UP000612362"/>
    </source>
</evidence>
<reference evidence="2" key="1">
    <citation type="submission" date="2020-10" db="EMBL/GenBank/DDBJ databases">
        <title>Taxonomic study of unclassified bacteria belonging to the class Ktedonobacteria.</title>
        <authorList>
            <person name="Yabe S."/>
            <person name="Wang C.M."/>
            <person name="Zheng Y."/>
            <person name="Sakai Y."/>
            <person name="Cavaletti L."/>
            <person name="Monciardini P."/>
            <person name="Donadio S."/>
        </authorList>
    </citation>
    <scope>NUCLEOTIDE SEQUENCE</scope>
    <source>
        <strain evidence="2">SOSP1-1</strain>
    </source>
</reference>
<organism evidence="2 3">
    <name type="scientific">Ktedonospora formicarum</name>
    <dbReference type="NCBI Taxonomy" id="2778364"/>
    <lineage>
        <taxon>Bacteria</taxon>
        <taxon>Bacillati</taxon>
        <taxon>Chloroflexota</taxon>
        <taxon>Ktedonobacteria</taxon>
        <taxon>Ktedonobacterales</taxon>
        <taxon>Ktedonobacteraceae</taxon>
        <taxon>Ktedonospora</taxon>
    </lineage>
</organism>
<accession>A0A8J3IDV3</accession>
<proteinExistence type="predicted"/>
<protein>
    <recommendedName>
        <fullName evidence="1">VOC domain-containing protein</fullName>
    </recommendedName>
</protein>
<feature type="domain" description="VOC" evidence="1">
    <location>
        <begin position="2"/>
        <end position="115"/>
    </location>
</feature>
<dbReference type="Gene3D" id="3.10.180.10">
    <property type="entry name" value="2,3-Dihydroxybiphenyl 1,2-Dioxygenase, domain 1"/>
    <property type="match status" value="1"/>
</dbReference>
<evidence type="ECO:0000259" key="1">
    <source>
        <dbReference type="PROSITE" id="PS51819"/>
    </source>
</evidence>
<dbReference type="InterPro" id="IPR037523">
    <property type="entry name" value="VOC_core"/>
</dbReference>
<comment type="caution">
    <text evidence="2">The sequence shown here is derived from an EMBL/GenBank/DDBJ whole genome shotgun (WGS) entry which is preliminary data.</text>
</comment>
<gene>
    <name evidence="2" type="ORF">KSX_76720</name>
</gene>
<sequence>MQIQNLTLTTSKLSALRAFYIDTFRLPLLDESEESFTFQAGITTVTFRATEQADSVYHFAFTIPSNKFSLAYAWVKGMTEPLVLDGKDAFPSKSWGSDSVYFYDPAGNNVEFIAMPSLANDAPGPFDPAQDLLSVSEIGVPVRNVASEVGILEHDFGQTIFRDSISEKFAAVGDDEGRLIVVEIGRPWFPTTVGVVVAPVTVRVSGSREARYSIEGLPFTLEQVASQE</sequence>